<dbReference type="EMBL" id="LAZR01000337">
    <property type="protein sequence ID" value="KKN73795.1"/>
    <property type="molecule type" value="Genomic_DNA"/>
</dbReference>
<evidence type="ECO:0008006" key="2">
    <source>
        <dbReference type="Google" id="ProtNLM"/>
    </source>
</evidence>
<protein>
    <recommendedName>
        <fullName evidence="2">Major capsid protein</fullName>
    </recommendedName>
</protein>
<accession>A0A0F9SY20</accession>
<reference evidence="1" key="1">
    <citation type="journal article" date="2015" name="Nature">
        <title>Complex archaea that bridge the gap between prokaryotes and eukaryotes.</title>
        <authorList>
            <person name="Spang A."/>
            <person name="Saw J.H."/>
            <person name="Jorgensen S.L."/>
            <person name="Zaremba-Niedzwiedzka K."/>
            <person name="Martijn J."/>
            <person name="Lind A.E."/>
            <person name="van Eijk R."/>
            <person name="Schleper C."/>
            <person name="Guy L."/>
            <person name="Ettema T.J."/>
        </authorList>
    </citation>
    <scope>NUCLEOTIDE SEQUENCE</scope>
</reference>
<evidence type="ECO:0000313" key="1">
    <source>
        <dbReference type="EMBL" id="KKN73795.1"/>
    </source>
</evidence>
<sequence length="291" mass="31033">MAGANATTYTTFADGFTLSAAIANEHILGALYDLNHVNLLTRMVDLRGVPSKSHDIGLWPRLASAAVAEGVDLQPTQVVSTKATVTASEQGIMIVPTDALNLSSLVAIQDFAIEAAKAVREKQMADVSGVASSFTNTTTNTGTNLTELNVMDAEAALANRRQMGDIRALGYTQQWFDYIASVGSTFTPASSTGVGARGEMRDFRLMPDGFQRDVFGVFWYISTSVITANTGADSNAMLVNPPRAIARGVKYESRVEIQRDASLRATEIVVTAFDGVAVIEDEAGQGLITDR</sequence>
<proteinExistence type="predicted"/>
<dbReference type="AlphaFoldDB" id="A0A0F9SY20"/>
<name>A0A0F9SY20_9ZZZZ</name>
<gene>
    <name evidence="1" type="ORF">LCGC14_0397430</name>
</gene>
<comment type="caution">
    <text evidence="1">The sequence shown here is derived from an EMBL/GenBank/DDBJ whole genome shotgun (WGS) entry which is preliminary data.</text>
</comment>
<organism evidence="1">
    <name type="scientific">marine sediment metagenome</name>
    <dbReference type="NCBI Taxonomy" id="412755"/>
    <lineage>
        <taxon>unclassified sequences</taxon>
        <taxon>metagenomes</taxon>
        <taxon>ecological metagenomes</taxon>
    </lineage>
</organism>